<protein>
    <recommendedName>
        <fullName evidence="4">TraK protein</fullName>
    </recommendedName>
</protein>
<evidence type="ECO:0000313" key="2">
    <source>
        <dbReference type="EMBL" id="PIP18943.1"/>
    </source>
</evidence>
<name>A0A2G9YJN8_9BACT</name>
<evidence type="ECO:0000256" key="1">
    <source>
        <dbReference type="SAM" id="SignalP"/>
    </source>
</evidence>
<feature type="chain" id="PRO_5013910143" description="TraK protein" evidence="1">
    <location>
        <begin position="28"/>
        <end position="240"/>
    </location>
</feature>
<proteinExistence type="predicted"/>
<dbReference type="EMBL" id="PCRK01000141">
    <property type="protein sequence ID" value="PIP18943.1"/>
    <property type="molecule type" value="Genomic_DNA"/>
</dbReference>
<organism evidence="2 3">
    <name type="scientific">Candidatus Sherwoodlollariibacterium unditelluris</name>
    <dbReference type="NCBI Taxonomy" id="1974757"/>
    <lineage>
        <taxon>Bacteria</taxon>
        <taxon>Pseudomonadati</taxon>
        <taxon>Candidatus Omnitrophota</taxon>
        <taxon>Candidatus Sherwoodlollariibacterium</taxon>
    </lineage>
</organism>
<feature type="signal peptide" evidence="1">
    <location>
        <begin position="1"/>
        <end position="27"/>
    </location>
</feature>
<evidence type="ECO:0008006" key="4">
    <source>
        <dbReference type="Google" id="ProtNLM"/>
    </source>
</evidence>
<comment type="caution">
    <text evidence="2">The sequence shown here is derived from an EMBL/GenBank/DDBJ whole genome shotgun (WGS) entry which is preliminary data.</text>
</comment>
<dbReference type="AlphaFoldDB" id="A0A2G9YJN8"/>
<keyword evidence="1" id="KW-0732">Signal</keyword>
<evidence type="ECO:0000313" key="3">
    <source>
        <dbReference type="Proteomes" id="UP000231292"/>
    </source>
</evidence>
<dbReference type="Proteomes" id="UP000231292">
    <property type="component" value="Unassembled WGS sequence"/>
</dbReference>
<sequence length="240" mass="26774">MTIFKKVFIILIVSGLFLAGQVQTSRAADYSSEIPLRLKTGMITEAEFPEKIANVTKSISSESLQIETLGNRMFLLPRENLDSQIYVVTQDNVSYCLHLIMDEAQAPSRIKITKPHEAENDEKSSDIVNTVELMKALLTGRQPPGAVSSKLHPQEIFNNAKLRISINEVYEFSNNLKALCLTFENLTRKPVVIPIEHIELPGLLAISVDSQILEARPQDTTKKNSAYTVKAYMVVEGLAQ</sequence>
<reference evidence="2 3" key="1">
    <citation type="submission" date="2017-09" db="EMBL/GenBank/DDBJ databases">
        <title>Depth-based differentiation of microbial function through sediment-hosted aquifers and enrichment of novel symbionts in the deep terrestrial subsurface.</title>
        <authorList>
            <person name="Probst A.J."/>
            <person name="Ladd B."/>
            <person name="Jarett J.K."/>
            <person name="Geller-Mcgrath D.E."/>
            <person name="Sieber C.M."/>
            <person name="Emerson J.B."/>
            <person name="Anantharaman K."/>
            <person name="Thomas B.C."/>
            <person name="Malmstrom R."/>
            <person name="Stieglmeier M."/>
            <person name="Klingl A."/>
            <person name="Woyke T."/>
            <person name="Ryan C.M."/>
            <person name="Banfield J.F."/>
        </authorList>
    </citation>
    <scope>NUCLEOTIDE SEQUENCE [LARGE SCALE GENOMIC DNA]</scope>
    <source>
        <strain evidence="2">CG23_combo_of_CG06-09_8_20_14_all_41_10</strain>
    </source>
</reference>
<accession>A0A2G9YJN8</accession>
<gene>
    <name evidence="2" type="ORF">COX41_05540</name>
</gene>